<dbReference type="Proteomes" id="UP000077173">
    <property type="component" value="Unassembled WGS sequence"/>
</dbReference>
<dbReference type="AlphaFoldDB" id="A0A176Z0U3"/>
<feature type="domain" description="Phage capsid-like C-terminal" evidence="2">
    <location>
        <begin position="97"/>
        <end position="370"/>
    </location>
</feature>
<evidence type="ECO:0000256" key="1">
    <source>
        <dbReference type="ARBA" id="ARBA00004328"/>
    </source>
</evidence>
<gene>
    <name evidence="3" type="ORF">AXW67_18295</name>
</gene>
<evidence type="ECO:0000313" key="3">
    <source>
        <dbReference type="EMBL" id="OAF13932.1"/>
    </source>
</evidence>
<organism evidence="3 4">
    <name type="scientific">Bradyrhizobium neotropicale</name>
    <dbReference type="NCBI Taxonomy" id="1497615"/>
    <lineage>
        <taxon>Bacteria</taxon>
        <taxon>Pseudomonadati</taxon>
        <taxon>Pseudomonadota</taxon>
        <taxon>Alphaproteobacteria</taxon>
        <taxon>Hyphomicrobiales</taxon>
        <taxon>Nitrobacteraceae</taxon>
        <taxon>Bradyrhizobium</taxon>
    </lineage>
</organism>
<reference evidence="3 4" key="1">
    <citation type="submission" date="2016-02" db="EMBL/GenBank/DDBJ databases">
        <title>Draft genome sequence of the strain BR 10247T Bradyrhizobium neotropicale isolated from nodules of Centrolobium paraense.</title>
        <authorList>
            <person name="Simoes-Araujo J.L."/>
            <person name="Barauna A.C."/>
            <person name="Silva K."/>
            <person name="Zilli J.E."/>
        </authorList>
    </citation>
    <scope>NUCLEOTIDE SEQUENCE [LARGE SCALE GENOMIC DNA]</scope>
    <source>
        <strain evidence="3 4">BR 10247</strain>
    </source>
</reference>
<dbReference type="InterPro" id="IPR024455">
    <property type="entry name" value="Phage_capsid"/>
</dbReference>
<dbReference type="Gene3D" id="3.30.2320.10">
    <property type="entry name" value="hypothetical protein PF0899 domain"/>
    <property type="match status" value="1"/>
</dbReference>
<name>A0A176Z0U3_9BRAD</name>
<dbReference type="RefSeq" id="WP_063679928.1">
    <property type="nucleotide sequence ID" value="NZ_LSEF01000073.1"/>
</dbReference>
<sequence length="374" mass="40224">MKHVSPLELKDTGGDTDPAAIVTKALGEFQGSFEDRIKAIETKSAERLDRLEAKLNRQGHGAVSDDGETKSFGNFLRNGPDALSELEKKTLAVAANGALTPPEFGREVLKLLRLFSPIRQYARVVTVGAAQIQYPSRTGSTAATWVADTADRTESEPSYAGVTITPYEAATYTDVSNQLLEDNAYNLEGELASDTAESFAIAEGTAFVKGNGTTQPAGLMTASGISQVITGAAGGFPSSTPADVLIGMFHAIPTLWAQRGVWLMNRNTISAIRQFKDGMGRYLLIDDLNNGAAPTLLGRPIIEAVDMDDIGANKFPILFGDLSGYRIVDRVSFQVLRDPYSMATKGQTRFHSRKRVGGSITNPDRFVKLKVSAT</sequence>
<dbReference type="EMBL" id="LSEF01000073">
    <property type="protein sequence ID" value="OAF13932.1"/>
    <property type="molecule type" value="Genomic_DNA"/>
</dbReference>
<dbReference type="Pfam" id="PF05065">
    <property type="entry name" value="Phage_capsid"/>
    <property type="match status" value="1"/>
</dbReference>
<dbReference type="SUPFAM" id="SSF56563">
    <property type="entry name" value="Major capsid protein gp5"/>
    <property type="match status" value="1"/>
</dbReference>
<comment type="subcellular location">
    <subcellularLocation>
        <location evidence="1">Virion</location>
    </subcellularLocation>
</comment>
<proteinExistence type="predicted"/>
<keyword evidence="4" id="KW-1185">Reference proteome</keyword>
<dbReference type="InterPro" id="IPR054612">
    <property type="entry name" value="Phage_capsid-like_C"/>
</dbReference>
<evidence type="ECO:0000259" key="2">
    <source>
        <dbReference type="Pfam" id="PF05065"/>
    </source>
</evidence>
<protein>
    <recommendedName>
        <fullName evidence="2">Phage capsid-like C-terminal domain-containing protein</fullName>
    </recommendedName>
</protein>
<dbReference type="Gene3D" id="3.30.2400.10">
    <property type="entry name" value="Major capsid protein gp5"/>
    <property type="match status" value="1"/>
</dbReference>
<comment type="caution">
    <text evidence="3">The sequence shown here is derived from an EMBL/GenBank/DDBJ whole genome shotgun (WGS) entry which is preliminary data.</text>
</comment>
<evidence type="ECO:0000313" key="4">
    <source>
        <dbReference type="Proteomes" id="UP000077173"/>
    </source>
</evidence>
<dbReference type="NCBIfam" id="TIGR01554">
    <property type="entry name" value="major_cap_HK97"/>
    <property type="match status" value="1"/>
</dbReference>
<accession>A0A176Z0U3</accession>